<dbReference type="InterPro" id="IPR019197">
    <property type="entry name" value="Biotin-prot_ligase_N"/>
</dbReference>
<gene>
    <name evidence="2" type="ORF">HZU75_08435</name>
</gene>
<organism evidence="2 3">
    <name type="scientific">Chitinibacter fontanus</name>
    <dbReference type="NCBI Taxonomy" id="1737446"/>
    <lineage>
        <taxon>Bacteria</taxon>
        <taxon>Pseudomonadati</taxon>
        <taxon>Pseudomonadota</taxon>
        <taxon>Betaproteobacteria</taxon>
        <taxon>Neisseriales</taxon>
        <taxon>Chitinibacteraceae</taxon>
        <taxon>Chitinibacter</taxon>
    </lineage>
</organism>
<dbReference type="InterPro" id="IPR029062">
    <property type="entry name" value="Class_I_gatase-like"/>
</dbReference>
<proteinExistence type="predicted"/>
<dbReference type="SUPFAM" id="SSF52317">
    <property type="entry name" value="Class I glutamine amidotransferase-like"/>
    <property type="match status" value="1"/>
</dbReference>
<keyword evidence="3" id="KW-1185">Reference proteome</keyword>
<dbReference type="Gene3D" id="3.40.50.880">
    <property type="match status" value="1"/>
</dbReference>
<feature type="domain" description="Biotin-protein ligase N-terminal" evidence="1">
    <location>
        <begin position="24"/>
        <end position="119"/>
    </location>
</feature>
<protein>
    <recommendedName>
        <fullName evidence="1">Biotin-protein ligase N-terminal domain-containing protein</fullName>
    </recommendedName>
</protein>
<evidence type="ECO:0000259" key="1">
    <source>
        <dbReference type="Pfam" id="PF09825"/>
    </source>
</evidence>
<evidence type="ECO:0000313" key="3">
    <source>
        <dbReference type="Proteomes" id="UP000510822"/>
    </source>
</evidence>
<dbReference type="RefSeq" id="WP_180305665.1">
    <property type="nucleotide sequence ID" value="NZ_CP058952.1"/>
</dbReference>
<dbReference type="Pfam" id="PF09825">
    <property type="entry name" value="BPL_N"/>
    <property type="match status" value="1"/>
</dbReference>
<dbReference type="Proteomes" id="UP000510822">
    <property type="component" value="Chromosome"/>
</dbReference>
<dbReference type="KEGG" id="cfon:HZU75_08435"/>
<dbReference type="EMBL" id="CP058952">
    <property type="protein sequence ID" value="QLI81554.1"/>
    <property type="molecule type" value="Genomic_DNA"/>
</dbReference>
<evidence type="ECO:0000313" key="2">
    <source>
        <dbReference type="EMBL" id="QLI81554.1"/>
    </source>
</evidence>
<sequence length="235" mass="25372">MSDEKTIILLSGLALLPSAHARTVGIFTGAGTCNGCGETVAEFFQRRNDKVIYLTEKTLNAATLAQIQVYVQPGGSDDIDETLNALSTSQIKALQQFVRHGGSYLGICAGAYLAGRYSDKQRKKPAFALIGIDEVDAEIASAQANLLPVNWQGQTRWLYNQSGPHLGNMAPAGAEVLGRYQRSGRIAGLISYYGQGKVMLLGPHLEAGRDWYRADGITLKHGTAEASFARLLDRL</sequence>
<dbReference type="AlphaFoldDB" id="A0A7D5V9U5"/>
<dbReference type="InterPro" id="IPR015834">
    <property type="entry name" value="UCP016642"/>
</dbReference>
<accession>A0A7D5V9U5</accession>
<dbReference type="PIRSF" id="PIRSF016642">
    <property type="entry name" value="UCP016642"/>
    <property type="match status" value="1"/>
</dbReference>
<name>A0A7D5V9U5_9NEIS</name>
<reference evidence="2 3" key="1">
    <citation type="journal article" date="2016" name="Int. J. Syst. Evol. Microbiol.">
        <title>Chitinibacter fontanus sp. nov., isolated from a spring.</title>
        <authorList>
            <person name="Sheu S.Y."/>
            <person name="Li Y.S."/>
            <person name="Young C.C."/>
            <person name="Chen W.M."/>
        </authorList>
    </citation>
    <scope>NUCLEOTIDE SEQUENCE [LARGE SCALE GENOMIC DNA]</scope>
    <source>
        <strain evidence="2 3">STM-7</strain>
    </source>
</reference>